<dbReference type="GO" id="GO:0006352">
    <property type="term" value="P:DNA-templated transcription initiation"/>
    <property type="evidence" value="ECO:0007669"/>
    <property type="project" value="InterPro"/>
</dbReference>
<keyword evidence="2" id="KW-0240">DNA-directed RNA polymerase</keyword>
<dbReference type="Gene3D" id="3.30.1490.120">
    <property type="entry name" value="RNA polymerase Rpb7-like, N-terminal domain"/>
    <property type="match status" value="1"/>
</dbReference>
<feature type="region of interest" description="Disordered" evidence="5">
    <location>
        <begin position="182"/>
        <end position="213"/>
    </location>
</feature>
<evidence type="ECO:0000256" key="2">
    <source>
        <dbReference type="ARBA" id="ARBA00022478"/>
    </source>
</evidence>
<dbReference type="InterPro" id="IPR036898">
    <property type="entry name" value="RNA_pol_Rpb7-like_N_sf"/>
</dbReference>
<dbReference type="Pfam" id="PF17875">
    <property type="entry name" value="RPA43_OB"/>
    <property type="match status" value="1"/>
</dbReference>
<feature type="domain" description="RPA43 OB" evidence="6">
    <location>
        <begin position="137"/>
        <end position="250"/>
    </location>
</feature>
<sequence>MSQQVAEHKSKKRKHAAAADSTVAEPSTKRSKKDKDAKRAAKEQTAKPSKGKSRATDDAFRVVRASLTVTVPPVFAADLRGGVEEMLDSMLMRYIPALQGVVLAHDRLQFLDKVATIKADCPFAICKVAFDATVWSPQVGMRLAGKINLCSPDHISLLVHRTFNVSIPRHHITTDEYEFEYGPAENDPEFGAQDTEQDPAPEGTEGHVEDGGRWVHKVTGTKLGDAEGYLEFTVIGLTIANQMLSLVGSIQPDPFSPAHVPTAPTTTATKAGQPASRPDTVMLSEKEVDALIEEVQDSEEEEDAFQHLGKLADQAEAEERRKLEAAEEAARKEKKRKRRESKAQDGAADGEEKKSKKKKKS</sequence>
<feature type="region of interest" description="Disordered" evidence="5">
    <location>
        <begin position="294"/>
        <end position="361"/>
    </location>
</feature>
<evidence type="ECO:0000256" key="4">
    <source>
        <dbReference type="ARBA" id="ARBA00023242"/>
    </source>
</evidence>
<evidence type="ECO:0000313" key="8">
    <source>
        <dbReference type="Proteomes" id="UP000193067"/>
    </source>
</evidence>
<dbReference type="InterPro" id="IPR045113">
    <property type="entry name" value="Rpb7-like"/>
</dbReference>
<feature type="compositionally biased region" description="Basic and acidic residues" evidence="5">
    <location>
        <begin position="33"/>
        <end position="45"/>
    </location>
</feature>
<dbReference type="Gene3D" id="2.40.50.1060">
    <property type="match status" value="1"/>
</dbReference>
<reference evidence="7 8" key="1">
    <citation type="journal article" date="2015" name="Biotechnol. Biofuels">
        <title>Enhanced degradation of softwood versus hardwood by the white-rot fungus Pycnoporus coccineus.</title>
        <authorList>
            <person name="Couturier M."/>
            <person name="Navarro D."/>
            <person name="Chevret D."/>
            <person name="Henrissat B."/>
            <person name="Piumi F."/>
            <person name="Ruiz-Duenas F.J."/>
            <person name="Martinez A.T."/>
            <person name="Grigoriev I.V."/>
            <person name="Riley R."/>
            <person name="Lipzen A."/>
            <person name="Berrin J.G."/>
            <person name="Master E.R."/>
            <person name="Rosso M.N."/>
        </authorList>
    </citation>
    <scope>NUCLEOTIDE SEQUENCE [LARGE SCALE GENOMIC DNA]</scope>
    <source>
        <strain evidence="7 8">BRFM310</strain>
    </source>
</reference>
<gene>
    <name evidence="7" type="ORF">PYCCODRAFT_1474179</name>
</gene>
<keyword evidence="3" id="KW-0804">Transcription</keyword>
<accession>A0A1Y2J3H3</accession>
<dbReference type="EMBL" id="KZ084089">
    <property type="protein sequence ID" value="OSD06742.1"/>
    <property type="molecule type" value="Genomic_DNA"/>
</dbReference>
<name>A0A1Y2J3H3_TRAC3</name>
<evidence type="ECO:0000259" key="6">
    <source>
        <dbReference type="Pfam" id="PF17875"/>
    </source>
</evidence>
<dbReference type="OrthoDB" id="10250504at2759"/>
<dbReference type="InterPro" id="IPR041178">
    <property type="entry name" value="RPA43_OB"/>
</dbReference>
<dbReference type="GO" id="GO:0005736">
    <property type="term" value="C:RNA polymerase I complex"/>
    <property type="evidence" value="ECO:0007669"/>
    <property type="project" value="TreeGrafter"/>
</dbReference>
<feature type="compositionally biased region" description="Basic and acidic residues" evidence="5">
    <location>
        <begin position="317"/>
        <end position="331"/>
    </location>
</feature>
<keyword evidence="4" id="KW-0539">Nucleus</keyword>
<evidence type="ECO:0000256" key="3">
    <source>
        <dbReference type="ARBA" id="ARBA00023163"/>
    </source>
</evidence>
<dbReference type="PANTHER" id="PTHR12709">
    <property type="entry name" value="DNA-DIRECTED RNA POLYMERASE II, III"/>
    <property type="match status" value="1"/>
</dbReference>
<keyword evidence="8" id="KW-1185">Reference proteome</keyword>
<dbReference type="AlphaFoldDB" id="A0A1Y2J3H3"/>
<feature type="region of interest" description="Disordered" evidence="5">
    <location>
        <begin position="1"/>
        <end position="55"/>
    </location>
</feature>
<organism evidence="7 8">
    <name type="scientific">Trametes coccinea (strain BRFM310)</name>
    <name type="common">Pycnoporus coccineus</name>
    <dbReference type="NCBI Taxonomy" id="1353009"/>
    <lineage>
        <taxon>Eukaryota</taxon>
        <taxon>Fungi</taxon>
        <taxon>Dikarya</taxon>
        <taxon>Basidiomycota</taxon>
        <taxon>Agaricomycotina</taxon>
        <taxon>Agaricomycetes</taxon>
        <taxon>Polyporales</taxon>
        <taxon>Polyporaceae</taxon>
        <taxon>Trametes</taxon>
    </lineage>
</organism>
<evidence type="ECO:0000256" key="1">
    <source>
        <dbReference type="ARBA" id="ARBA00004123"/>
    </source>
</evidence>
<feature type="region of interest" description="Disordered" evidence="5">
    <location>
        <begin position="257"/>
        <end position="280"/>
    </location>
</feature>
<protein>
    <recommendedName>
        <fullName evidence="6">RPA43 OB domain-containing protein</fullName>
    </recommendedName>
</protein>
<proteinExistence type="predicted"/>
<feature type="compositionally biased region" description="Acidic residues" evidence="5">
    <location>
        <begin position="294"/>
        <end position="303"/>
    </location>
</feature>
<dbReference type="Proteomes" id="UP000193067">
    <property type="component" value="Unassembled WGS sequence"/>
</dbReference>
<evidence type="ECO:0000313" key="7">
    <source>
        <dbReference type="EMBL" id="OSD06742.1"/>
    </source>
</evidence>
<evidence type="ECO:0000256" key="5">
    <source>
        <dbReference type="SAM" id="MobiDB-lite"/>
    </source>
</evidence>
<feature type="compositionally biased region" description="Low complexity" evidence="5">
    <location>
        <begin position="257"/>
        <end position="275"/>
    </location>
</feature>
<feature type="compositionally biased region" description="Basic and acidic residues" evidence="5">
    <location>
        <begin position="204"/>
        <end position="213"/>
    </location>
</feature>
<comment type="subcellular location">
    <subcellularLocation>
        <location evidence="1">Nucleus</location>
    </subcellularLocation>
</comment>
<dbReference type="GO" id="GO:0006362">
    <property type="term" value="P:transcription elongation by RNA polymerase I"/>
    <property type="evidence" value="ECO:0007669"/>
    <property type="project" value="TreeGrafter"/>
</dbReference>
<dbReference type="PANTHER" id="PTHR12709:SF5">
    <property type="entry name" value="DNA-DIRECTED RNA POLYMERASE I SUBUNIT RPA43"/>
    <property type="match status" value="1"/>
</dbReference>
<dbReference type="STRING" id="1353009.A0A1Y2J3H3"/>